<proteinExistence type="inferred from homology"/>
<keyword evidence="5" id="KW-0732">Signal</keyword>
<dbReference type="Pfam" id="PF00254">
    <property type="entry name" value="FKBP_C"/>
    <property type="match status" value="1"/>
</dbReference>
<keyword evidence="2 3" id="KW-0697">Rotamase</keyword>
<dbReference type="Proteomes" id="UP000199679">
    <property type="component" value="Chromosome I"/>
</dbReference>
<evidence type="ECO:0000256" key="3">
    <source>
        <dbReference type="PROSITE-ProRule" id="PRU00277"/>
    </source>
</evidence>
<keyword evidence="3 4" id="KW-0413">Isomerase</keyword>
<evidence type="ECO:0000256" key="4">
    <source>
        <dbReference type="RuleBase" id="RU003915"/>
    </source>
</evidence>
<dbReference type="GO" id="GO:0003755">
    <property type="term" value="F:peptidyl-prolyl cis-trans isomerase activity"/>
    <property type="evidence" value="ECO:0007669"/>
    <property type="project" value="UniProtKB-UniRule"/>
</dbReference>
<feature type="chain" id="PRO_5009269084" description="Peptidyl-prolyl cis-trans isomerase" evidence="5">
    <location>
        <begin position="19"/>
        <end position="180"/>
    </location>
</feature>
<dbReference type="STRING" id="652787.SAMN05216490_3665"/>
<evidence type="ECO:0000256" key="2">
    <source>
        <dbReference type="ARBA" id="ARBA00023110"/>
    </source>
</evidence>
<keyword evidence="8" id="KW-1185">Reference proteome</keyword>
<evidence type="ECO:0000313" key="7">
    <source>
        <dbReference type="EMBL" id="SDT48348.1"/>
    </source>
</evidence>
<organism evidence="7 8">
    <name type="scientific">Mucilaginibacter mallensis</name>
    <dbReference type="NCBI Taxonomy" id="652787"/>
    <lineage>
        <taxon>Bacteria</taxon>
        <taxon>Pseudomonadati</taxon>
        <taxon>Bacteroidota</taxon>
        <taxon>Sphingobacteriia</taxon>
        <taxon>Sphingobacteriales</taxon>
        <taxon>Sphingobacteriaceae</taxon>
        <taxon>Mucilaginibacter</taxon>
    </lineage>
</organism>
<reference evidence="7 8" key="1">
    <citation type="submission" date="2016-10" db="EMBL/GenBank/DDBJ databases">
        <authorList>
            <person name="de Groot N.N."/>
        </authorList>
    </citation>
    <scope>NUCLEOTIDE SEQUENCE [LARGE SCALE GENOMIC DNA]</scope>
    <source>
        <strain evidence="7 8">MP1X4</strain>
    </source>
</reference>
<evidence type="ECO:0000259" key="6">
    <source>
        <dbReference type="PROSITE" id="PS50059"/>
    </source>
</evidence>
<feature type="signal peptide" evidence="5">
    <location>
        <begin position="1"/>
        <end position="18"/>
    </location>
</feature>
<accession>A0A1H2AQV3</accession>
<comment type="similarity">
    <text evidence="4">Belongs to the FKBP-type PPIase family.</text>
</comment>
<dbReference type="PROSITE" id="PS50059">
    <property type="entry name" value="FKBP_PPIASE"/>
    <property type="match status" value="1"/>
</dbReference>
<dbReference type="AlphaFoldDB" id="A0A1H2AQV3"/>
<dbReference type="InterPro" id="IPR046357">
    <property type="entry name" value="PPIase_dom_sf"/>
</dbReference>
<dbReference type="EMBL" id="LT629740">
    <property type="protein sequence ID" value="SDT48348.1"/>
    <property type="molecule type" value="Genomic_DNA"/>
</dbReference>
<feature type="domain" description="PPIase FKBP-type" evidence="6">
    <location>
        <begin position="86"/>
        <end position="179"/>
    </location>
</feature>
<evidence type="ECO:0000256" key="5">
    <source>
        <dbReference type="SAM" id="SignalP"/>
    </source>
</evidence>
<name>A0A1H2AQV3_MUCMA</name>
<evidence type="ECO:0000256" key="1">
    <source>
        <dbReference type="ARBA" id="ARBA00000971"/>
    </source>
</evidence>
<gene>
    <name evidence="7" type="ORF">SAMN05216490_3665</name>
</gene>
<dbReference type="EC" id="5.2.1.8" evidence="4"/>
<dbReference type="InterPro" id="IPR001179">
    <property type="entry name" value="PPIase_FKBP_dom"/>
</dbReference>
<dbReference type="Gene3D" id="3.10.50.40">
    <property type="match status" value="1"/>
</dbReference>
<dbReference type="SUPFAM" id="SSF54534">
    <property type="entry name" value="FKBP-like"/>
    <property type="match status" value="1"/>
</dbReference>
<comment type="catalytic activity">
    <reaction evidence="1 3 4">
        <text>[protein]-peptidylproline (omega=180) = [protein]-peptidylproline (omega=0)</text>
        <dbReference type="Rhea" id="RHEA:16237"/>
        <dbReference type="Rhea" id="RHEA-COMP:10747"/>
        <dbReference type="Rhea" id="RHEA-COMP:10748"/>
        <dbReference type="ChEBI" id="CHEBI:83833"/>
        <dbReference type="ChEBI" id="CHEBI:83834"/>
        <dbReference type="EC" id="5.2.1.8"/>
    </reaction>
</comment>
<evidence type="ECO:0000313" key="8">
    <source>
        <dbReference type="Proteomes" id="UP000199679"/>
    </source>
</evidence>
<protein>
    <recommendedName>
        <fullName evidence="4">Peptidyl-prolyl cis-trans isomerase</fullName>
        <ecNumber evidence="4">5.2.1.8</ecNumber>
    </recommendedName>
</protein>
<sequence length="180" mass="19763">MNRVLLIFAFFSVCCLMACQKSTEFGSTQYKAQAAIDDAILTQYIKDNNLTDSAKKVNDTSGVYYIIEDPGSGNTLFTNSTQVTVGDTGRTIVKGQIGKGSLFYQTLQYHPTYPIGSVILGWQLGIPMGSTGGEVRLLIPSRYAYGPVAHPELNQYDLSKTGLPANSILDFRIRLYDVIN</sequence>